<organism evidence="7 8">
    <name type="scientific">Actinokineospora alba</name>
    <dbReference type="NCBI Taxonomy" id="504798"/>
    <lineage>
        <taxon>Bacteria</taxon>
        <taxon>Bacillati</taxon>
        <taxon>Actinomycetota</taxon>
        <taxon>Actinomycetes</taxon>
        <taxon>Pseudonocardiales</taxon>
        <taxon>Pseudonocardiaceae</taxon>
        <taxon>Actinokineospora</taxon>
    </lineage>
</organism>
<dbReference type="PANTHER" id="PTHR30055">
    <property type="entry name" value="HTH-TYPE TRANSCRIPTIONAL REGULATOR RUTR"/>
    <property type="match status" value="1"/>
</dbReference>
<evidence type="ECO:0000256" key="3">
    <source>
        <dbReference type="ARBA" id="ARBA00023163"/>
    </source>
</evidence>
<accession>A0A1H0HRY4</accession>
<evidence type="ECO:0000259" key="6">
    <source>
        <dbReference type="PROSITE" id="PS50977"/>
    </source>
</evidence>
<dbReference type="Pfam" id="PF00440">
    <property type="entry name" value="TetR_N"/>
    <property type="match status" value="1"/>
</dbReference>
<dbReference type="GO" id="GO:0003700">
    <property type="term" value="F:DNA-binding transcription factor activity"/>
    <property type="evidence" value="ECO:0007669"/>
    <property type="project" value="TreeGrafter"/>
</dbReference>
<dbReference type="AlphaFoldDB" id="A0A1H0HRY4"/>
<dbReference type="RefSeq" id="WP_228769684.1">
    <property type="nucleotide sequence ID" value="NZ_FNDV01000001.1"/>
</dbReference>
<dbReference type="PRINTS" id="PR00455">
    <property type="entry name" value="HTHTETR"/>
</dbReference>
<evidence type="ECO:0000313" key="8">
    <source>
        <dbReference type="Proteomes" id="UP000199651"/>
    </source>
</evidence>
<dbReference type="SUPFAM" id="SSF46689">
    <property type="entry name" value="Homeodomain-like"/>
    <property type="match status" value="1"/>
</dbReference>
<dbReference type="GO" id="GO:0000976">
    <property type="term" value="F:transcription cis-regulatory region binding"/>
    <property type="evidence" value="ECO:0007669"/>
    <property type="project" value="TreeGrafter"/>
</dbReference>
<dbReference type="InterPro" id="IPR001647">
    <property type="entry name" value="HTH_TetR"/>
</dbReference>
<evidence type="ECO:0000256" key="2">
    <source>
        <dbReference type="ARBA" id="ARBA00023125"/>
    </source>
</evidence>
<feature type="region of interest" description="Disordered" evidence="5">
    <location>
        <begin position="1"/>
        <end position="23"/>
    </location>
</feature>
<reference evidence="8" key="1">
    <citation type="submission" date="2016-10" db="EMBL/GenBank/DDBJ databases">
        <authorList>
            <person name="Varghese N."/>
            <person name="Submissions S."/>
        </authorList>
    </citation>
    <scope>NUCLEOTIDE SEQUENCE [LARGE SCALE GENOMIC DNA]</scope>
    <source>
        <strain evidence="8">IBRC-M 10655</strain>
    </source>
</reference>
<dbReference type="Gene3D" id="1.10.357.10">
    <property type="entry name" value="Tetracycline Repressor, domain 2"/>
    <property type="match status" value="1"/>
</dbReference>
<name>A0A1H0HRY4_9PSEU</name>
<dbReference type="InterPro" id="IPR009057">
    <property type="entry name" value="Homeodomain-like_sf"/>
</dbReference>
<protein>
    <submittedName>
        <fullName evidence="7">DNA-binding transcriptional regulator, AcrR family</fullName>
    </submittedName>
</protein>
<evidence type="ECO:0000256" key="4">
    <source>
        <dbReference type="PROSITE-ProRule" id="PRU00335"/>
    </source>
</evidence>
<evidence type="ECO:0000313" key="7">
    <source>
        <dbReference type="EMBL" id="SDO21909.1"/>
    </source>
</evidence>
<feature type="compositionally biased region" description="Basic and acidic residues" evidence="5">
    <location>
        <begin position="9"/>
        <end position="23"/>
    </location>
</feature>
<dbReference type="EMBL" id="FNJB01000002">
    <property type="protein sequence ID" value="SDO21909.1"/>
    <property type="molecule type" value="Genomic_DNA"/>
</dbReference>
<keyword evidence="1" id="KW-0805">Transcription regulation</keyword>
<evidence type="ECO:0000256" key="1">
    <source>
        <dbReference type="ARBA" id="ARBA00023015"/>
    </source>
</evidence>
<dbReference type="PANTHER" id="PTHR30055:SF234">
    <property type="entry name" value="HTH-TYPE TRANSCRIPTIONAL REGULATOR BETI"/>
    <property type="match status" value="1"/>
</dbReference>
<keyword evidence="3" id="KW-0804">Transcription</keyword>
<dbReference type="InterPro" id="IPR050109">
    <property type="entry name" value="HTH-type_TetR-like_transc_reg"/>
</dbReference>
<evidence type="ECO:0000256" key="5">
    <source>
        <dbReference type="SAM" id="MobiDB-lite"/>
    </source>
</evidence>
<feature type="DNA-binding region" description="H-T-H motif" evidence="4">
    <location>
        <begin position="43"/>
        <end position="62"/>
    </location>
</feature>
<proteinExistence type="predicted"/>
<gene>
    <name evidence="7" type="ORF">SAMN05192558_102234</name>
</gene>
<keyword evidence="2 4" id="KW-0238">DNA-binding</keyword>
<feature type="domain" description="HTH tetR-type" evidence="6">
    <location>
        <begin position="20"/>
        <end position="80"/>
    </location>
</feature>
<dbReference type="PROSITE" id="PS50977">
    <property type="entry name" value="HTH_TETR_2"/>
    <property type="match status" value="1"/>
</dbReference>
<dbReference type="Proteomes" id="UP000199651">
    <property type="component" value="Unassembled WGS sequence"/>
</dbReference>
<dbReference type="STRING" id="504798.SAMN05421871_10169"/>
<keyword evidence="8" id="KW-1185">Reference proteome</keyword>
<sequence>MGQVKGKRRYDSSGRQEQARRSREAILEAAERQFLDQGYARTTVSAIAGAAGVSVETVYKAFGGKAGLVQAIYERGLTGRGTVPAYQRSDEMRAQETDPETIMRKWGVLTAEVASLVTPIRLLMRAAAATDPEMATLLRAGDDERLERMRHHARFLDGRGWLRADVTLAEATDVLWTCSSAELYELLVMKRGWPLSRFARFVTDFMISSLLPADR</sequence>